<gene>
    <name evidence="1" type="ORF">M5X16_12200</name>
    <name evidence="2" type="ORF">PC41400_18505</name>
</gene>
<dbReference type="KEGG" id="pchi:PC41400_18505"/>
<dbReference type="RefSeq" id="WP_042226719.1">
    <property type="nucleotide sequence ID" value="NZ_CP026520.1"/>
</dbReference>
<dbReference type="AlphaFoldDB" id="A0A410WYQ5"/>
<dbReference type="Proteomes" id="UP001527202">
    <property type="component" value="Unassembled WGS sequence"/>
</dbReference>
<protein>
    <submittedName>
        <fullName evidence="2">4-(Gamma-L-glutamylamino)butanoyl-ACP monooxygenase</fullName>
    </submittedName>
</protein>
<sequence>MDNKERNTLYQVIYAISGVTGEDGDELVETFKQGPLEVDKRDFFEIVQRVESLFDCTLDMNLEGPYLIHADEIVTKITKLNV</sequence>
<evidence type="ECO:0000313" key="1">
    <source>
        <dbReference type="EMBL" id="MCY9596534.1"/>
    </source>
</evidence>
<accession>A0A410WYQ5</accession>
<evidence type="ECO:0000313" key="4">
    <source>
        <dbReference type="Proteomes" id="UP001527202"/>
    </source>
</evidence>
<dbReference type="InterPro" id="IPR046135">
    <property type="entry name" value="DUF6137"/>
</dbReference>
<name>A0A410WYQ5_9BACL</name>
<keyword evidence="2" id="KW-0503">Monooxygenase</keyword>
<dbReference type="EMBL" id="JAMDMJ010000013">
    <property type="protein sequence ID" value="MCY9596534.1"/>
    <property type="molecule type" value="Genomic_DNA"/>
</dbReference>
<evidence type="ECO:0000313" key="3">
    <source>
        <dbReference type="Proteomes" id="UP000288943"/>
    </source>
</evidence>
<dbReference type="EMBL" id="CP026520">
    <property type="protein sequence ID" value="QAV19544.1"/>
    <property type="molecule type" value="Genomic_DNA"/>
</dbReference>
<keyword evidence="4" id="KW-1185">Reference proteome</keyword>
<dbReference type="Pfam" id="PF19634">
    <property type="entry name" value="DUF6137"/>
    <property type="match status" value="1"/>
</dbReference>
<dbReference type="GO" id="GO:0004497">
    <property type="term" value="F:monooxygenase activity"/>
    <property type="evidence" value="ECO:0007669"/>
    <property type="project" value="UniProtKB-KW"/>
</dbReference>
<organism evidence="2 3">
    <name type="scientific">Paenibacillus chitinolyticus</name>
    <dbReference type="NCBI Taxonomy" id="79263"/>
    <lineage>
        <taxon>Bacteria</taxon>
        <taxon>Bacillati</taxon>
        <taxon>Bacillota</taxon>
        <taxon>Bacilli</taxon>
        <taxon>Bacillales</taxon>
        <taxon>Paenibacillaceae</taxon>
        <taxon>Paenibacillus</taxon>
    </lineage>
</organism>
<keyword evidence="2" id="KW-0560">Oxidoreductase</keyword>
<reference evidence="1 4" key="2">
    <citation type="submission" date="2022-05" db="EMBL/GenBank/DDBJ databases">
        <title>Genome Sequencing of Bee-Associated Microbes.</title>
        <authorList>
            <person name="Dunlap C."/>
        </authorList>
    </citation>
    <scope>NUCLEOTIDE SEQUENCE [LARGE SCALE GENOMIC DNA]</scope>
    <source>
        <strain evidence="1 4">NRRL B-23120</strain>
    </source>
</reference>
<dbReference type="GeneID" id="95376787"/>
<evidence type="ECO:0000313" key="2">
    <source>
        <dbReference type="EMBL" id="QAV19544.1"/>
    </source>
</evidence>
<reference evidence="2 3" key="1">
    <citation type="submission" date="2018-01" db="EMBL/GenBank/DDBJ databases">
        <title>The whole genome sequencing and assembly of Paenibacillus chitinolyticus KCCM 41400 strain.</title>
        <authorList>
            <person name="Kim J.-Y."/>
            <person name="Park M.-K."/>
            <person name="Lee Y.-J."/>
            <person name="Yi H."/>
            <person name="Bahn Y.-S."/>
            <person name="Kim J.F."/>
            <person name="Lee D.-W."/>
        </authorList>
    </citation>
    <scope>NUCLEOTIDE SEQUENCE [LARGE SCALE GENOMIC DNA]</scope>
    <source>
        <strain evidence="2 3">KCCM 41400</strain>
    </source>
</reference>
<dbReference type="Proteomes" id="UP000288943">
    <property type="component" value="Chromosome"/>
</dbReference>
<proteinExistence type="predicted"/>
<dbReference type="OrthoDB" id="4310403at2"/>